<dbReference type="InterPro" id="IPR050189">
    <property type="entry name" value="MFS_Efflux_Transporters"/>
</dbReference>
<organism evidence="11 12">
    <name type="scientific">Paenibacillus ginsengarvi</name>
    <dbReference type="NCBI Taxonomy" id="400777"/>
    <lineage>
        <taxon>Bacteria</taxon>
        <taxon>Bacillati</taxon>
        <taxon>Bacillota</taxon>
        <taxon>Bacilli</taxon>
        <taxon>Bacillales</taxon>
        <taxon>Paenibacillaceae</taxon>
        <taxon>Paenibacillus</taxon>
    </lineage>
</organism>
<evidence type="ECO:0000256" key="2">
    <source>
        <dbReference type="ARBA" id="ARBA00007520"/>
    </source>
</evidence>
<keyword evidence="4" id="KW-1003">Cell membrane</keyword>
<dbReference type="RefSeq" id="WP_120747241.1">
    <property type="nucleotide sequence ID" value="NZ_RBAH01000006.1"/>
</dbReference>
<feature type="region of interest" description="Disordered" evidence="8">
    <location>
        <begin position="14"/>
        <end position="37"/>
    </location>
</feature>
<dbReference type="PANTHER" id="PTHR43124:SF3">
    <property type="entry name" value="CHLORAMPHENICOL EFFLUX PUMP RV0191"/>
    <property type="match status" value="1"/>
</dbReference>
<dbReference type="InterPro" id="IPR005829">
    <property type="entry name" value="Sugar_transporter_CS"/>
</dbReference>
<feature type="transmembrane region" description="Helical" evidence="9">
    <location>
        <begin position="249"/>
        <end position="269"/>
    </location>
</feature>
<accession>A0A3B0CLZ4</accession>
<comment type="similarity">
    <text evidence="2">Belongs to the major facilitator superfamily. TCR/Tet family.</text>
</comment>
<dbReference type="SUPFAM" id="SSF103473">
    <property type="entry name" value="MFS general substrate transporter"/>
    <property type="match status" value="1"/>
</dbReference>
<dbReference type="InterPro" id="IPR020846">
    <property type="entry name" value="MFS_dom"/>
</dbReference>
<dbReference type="OrthoDB" id="2986280at2"/>
<feature type="transmembrane region" description="Helical" evidence="9">
    <location>
        <begin position="407"/>
        <end position="427"/>
    </location>
</feature>
<dbReference type="GO" id="GO:0022857">
    <property type="term" value="F:transmembrane transporter activity"/>
    <property type="evidence" value="ECO:0007669"/>
    <property type="project" value="InterPro"/>
</dbReference>
<dbReference type="PRINTS" id="PR01035">
    <property type="entry name" value="TCRTETA"/>
</dbReference>
<dbReference type="InterPro" id="IPR036259">
    <property type="entry name" value="MFS_trans_sf"/>
</dbReference>
<feature type="transmembrane region" description="Helical" evidence="9">
    <location>
        <begin position="383"/>
        <end position="401"/>
    </location>
</feature>
<evidence type="ECO:0000259" key="10">
    <source>
        <dbReference type="PROSITE" id="PS50850"/>
    </source>
</evidence>
<dbReference type="Proteomes" id="UP000282311">
    <property type="component" value="Unassembled WGS sequence"/>
</dbReference>
<keyword evidence="5 9" id="KW-0812">Transmembrane</keyword>
<evidence type="ECO:0000256" key="5">
    <source>
        <dbReference type="ARBA" id="ARBA00022692"/>
    </source>
</evidence>
<dbReference type="Pfam" id="PF07690">
    <property type="entry name" value="MFS_1"/>
    <property type="match status" value="1"/>
</dbReference>
<keyword evidence="12" id="KW-1185">Reference proteome</keyword>
<evidence type="ECO:0000256" key="7">
    <source>
        <dbReference type="ARBA" id="ARBA00023136"/>
    </source>
</evidence>
<evidence type="ECO:0000256" key="1">
    <source>
        <dbReference type="ARBA" id="ARBA00004651"/>
    </source>
</evidence>
<feature type="transmembrane region" description="Helical" evidence="9">
    <location>
        <begin position="110"/>
        <end position="131"/>
    </location>
</feature>
<feature type="domain" description="Major facilitator superfamily (MFS) profile" evidence="10">
    <location>
        <begin position="44"/>
        <end position="431"/>
    </location>
</feature>
<feature type="transmembrane region" description="Helical" evidence="9">
    <location>
        <begin position="45"/>
        <end position="66"/>
    </location>
</feature>
<dbReference type="PANTHER" id="PTHR43124">
    <property type="entry name" value="PURINE EFFLUX PUMP PBUE"/>
    <property type="match status" value="1"/>
</dbReference>
<comment type="subcellular location">
    <subcellularLocation>
        <location evidence="1">Cell membrane</location>
        <topology evidence="1">Multi-pass membrane protein</topology>
    </subcellularLocation>
</comment>
<evidence type="ECO:0000256" key="8">
    <source>
        <dbReference type="SAM" id="MobiDB-lite"/>
    </source>
</evidence>
<keyword evidence="6 9" id="KW-1133">Transmembrane helix</keyword>
<feature type="transmembrane region" description="Helical" evidence="9">
    <location>
        <begin position="289"/>
        <end position="306"/>
    </location>
</feature>
<dbReference type="InterPro" id="IPR001958">
    <property type="entry name" value="Tet-R_TetA/multi-R_MdtG-like"/>
</dbReference>
<keyword evidence="7 9" id="KW-0472">Membrane</keyword>
<feature type="compositionally biased region" description="Basic and acidic residues" evidence="8">
    <location>
        <begin position="26"/>
        <end position="37"/>
    </location>
</feature>
<feature type="transmembrane region" description="Helical" evidence="9">
    <location>
        <begin position="196"/>
        <end position="220"/>
    </location>
</feature>
<dbReference type="CDD" id="cd17474">
    <property type="entry name" value="MFS_YfmO_like"/>
    <property type="match status" value="1"/>
</dbReference>
<dbReference type="InterPro" id="IPR011701">
    <property type="entry name" value="MFS"/>
</dbReference>
<evidence type="ECO:0000313" key="11">
    <source>
        <dbReference type="EMBL" id="RKN85036.1"/>
    </source>
</evidence>
<name>A0A3B0CLZ4_9BACL</name>
<evidence type="ECO:0000256" key="4">
    <source>
        <dbReference type="ARBA" id="ARBA00022475"/>
    </source>
</evidence>
<reference evidence="11 12" key="1">
    <citation type="journal article" date="2007" name="Int. J. Syst. Evol. Microbiol.">
        <title>Paenibacillus ginsengarvi sp. nov., isolated from soil from ginseng cultivation.</title>
        <authorList>
            <person name="Yoon M.H."/>
            <person name="Ten L.N."/>
            <person name="Im W.T."/>
        </authorList>
    </citation>
    <scope>NUCLEOTIDE SEQUENCE [LARGE SCALE GENOMIC DNA]</scope>
    <source>
        <strain evidence="11 12">KCTC 13059</strain>
    </source>
</reference>
<dbReference type="GO" id="GO:0005886">
    <property type="term" value="C:plasma membrane"/>
    <property type="evidence" value="ECO:0007669"/>
    <property type="project" value="UniProtKB-SubCell"/>
</dbReference>
<evidence type="ECO:0000313" key="12">
    <source>
        <dbReference type="Proteomes" id="UP000282311"/>
    </source>
</evidence>
<feature type="transmembrane region" description="Helical" evidence="9">
    <location>
        <begin position="318"/>
        <end position="337"/>
    </location>
</feature>
<dbReference type="PROSITE" id="PS00216">
    <property type="entry name" value="SUGAR_TRANSPORT_1"/>
    <property type="match status" value="1"/>
</dbReference>
<dbReference type="Gene3D" id="1.20.1250.20">
    <property type="entry name" value="MFS general substrate transporter like domains"/>
    <property type="match status" value="1"/>
</dbReference>
<evidence type="ECO:0000256" key="3">
    <source>
        <dbReference type="ARBA" id="ARBA00022448"/>
    </source>
</evidence>
<keyword evidence="3" id="KW-0813">Transport</keyword>
<dbReference type="EMBL" id="RBAH01000006">
    <property type="protein sequence ID" value="RKN85036.1"/>
    <property type="molecule type" value="Genomic_DNA"/>
</dbReference>
<evidence type="ECO:0000256" key="6">
    <source>
        <dbReference type="ARBA" id="ARBA00022989"/>
    </source>
</evidence>
<evidence type="ECO:0000256" key="9">
    <source>
        <dbReference type="SAM" id="Phobius"/>
    </source>
</evidence>
<sequence length="434" mass="46893">MEKTKTRRLAISFQSDIPDTEQETNAEAKDKQPDESGSKGRLLEFLAIATVPMVLVLGNSMLVPILPDMQEILGISKFQSSLVITLFSFAAGLFIPVLGYLSDRFGRKAIIIPSLIVYGAAGILAGFGAVWKSYTIIIAARAIQGLAAAGTAPIAMALVGDMYKGATESKALGLTEASNGAGKVISPILGSLLALIVWYAAFFAFPLFCALSLVAMIFLIKEPKREKQPQKLKEYIEGIKSTFKQKGRWLITSFFAGSLGLFILFGVLFYLSNVLEKDPYNIDGVKKGLVLAIPLLGMVTTSYITGSVIKKNGILMRWLMNIGLILMTVSLGASIFFFKNLYLFIGLLTVSSIGTGLLLPCLNTMITGSVTKEERGMITSLYSSLRFLGVAAGPPLFGWMMGVSDRIVFISVSALSLLALGLVFFMIKPDKQVN</sequence>
<feature type="transmembrane region" description="Helical" evidence="9">
    <location>
        <begin position="343"/>
        <end position="362"/>
    </location>
</feature>
<protein>
    <submittedName>
        <fullName evidence="11">MFS transporter</fullName>
    </submittedName>
</protein>
<dbReference type="AlphaFoldDB" id="A0A3B0CLZ4"/>
<gene>
    <name evidence="11" type="ORF">D7M11_10990</name>
</gene>
<feature type="transmembrane region" description="Helical" evidence="9">
    <location>
        <begin position="78"/>
        <end position="98"/>
    </location>
</feature>
<comment type="caution">
    <text evidence="11">The sequence shown here is derived from an EMBL/GenBank/DDBJ whole genome shotgun (WGS) entry which is preliminary data.</text>
</comment>
<proteinExistence type="inferred from homology"/>
<dbReference type="PROSITE" id="PS50850">
    <property type="entry name" value="MFS"/>
    <property type="match status" value="1"/>
</dbReference>